<keyword evidence="2" id="KW-1185">Reference proteome</keyword>
<dbReference type="Proteomes" id="UP001226091">
    <property type="component" value="Chromosome"/>
</dbReference>
<accession>A0ACD4RI71</accession>
<name>A0ACD4RI71_9BACI</name>
<gene>
    <name evidence="1" type="ORF">QLQ22_06725</name>
</gene>
<proteinExistence type="predicted"/>
<organism evidence="1 2">
    <name type="scientific">Metabacillus hrfriensis</name>
    <dbReference type="NCBI Taxonomy" id="3048891"/>
    <lineage>
        <taxon>Bacteria</taxon>
        <taxon>Bacillati</taxon>
        <taxon>Bacillota</taxon>
        <taxon>Bacilli</taxon>
        <taxon>Bacillales</taxon>
        <taxon>Bacillaceae</taxon>
        <taxon>Metabacillus</taxon>
    </lineage>
</organism>
<evidence type="ECO:0000313" key="1">
    <source>
        <dbReference type="EMBL" id="WHZ60184.1"/>
    </source>
</evidence>
<protein>
    <submittedName>
        <fullName evidence="1">GH32 C-terminal domain-containing protein</fullName>
    </submittedName>
</protein>
<evidence type="ECO:0000313" key="2">
    <source>
        <dbReference type="Proteomes" id="UP001226091"/>
    </source>
</evidence>
<dbReference type="EMBL" id="CP126116">
    <property type="protein sequence ID" value="WHZ60184.1"/>
    <property type="molecule type" value="Genomic_DNA"/>
</dbReference>
<sequence length="496" mass="54511">MAVSGEWIPSTHGSNGGIWECPALVELPIDGDPTKTKWVLQVSLNDGAPAGGSGGQYFVGSFDGKTFENENPSDQVLWSDYGADFYAAVEWSGIEGENGEKYWLGWMSNWHYANNTPTSTWRSSMSLPRKMELTETEEGVRLKQTPVSINSIRDKNQKVSYQNKVISDESNLLDDFSGDAYEMIAEFDVSNTTATEFGFEVRKGSTNEYTKIGYEVGNKQLFVDRKNSDSFDYGSNVVNIHKGPLSVSNGTLKMHIFVDHSAVEVFGNDGETVITDQIFPSPTSKGVKIYSKDGNVTLKSLNIYPVKSIWKKSGFKSTLNGWKAVNGKWADTIAGKQGQSSGDAFILSNEAGSNFKYEADMKILDTDSHPNDPNKDTAGNLVGAGALVFRSDSEGKNAYAVNVDVKNNVVKLIKFVNGVGHDLASYNNDGNLKLQANENHHLKVVTAGDNIKAYLDDKLAIDTNDQTYKEGYFGLNVWDSTVVFNQVKNKVNMGTR</sequence>
<reference evidence="2" key="1">
    <citation type="journal article" date="2025" name="Aquaculture">
        <title>Assessment of the bioflocculant production and safety properties of Metabacillus hrfriensis sp. nov. based on phenotypic and whole-genome sequencing analysis.</title>
        <authorList>
            <person name="Zhang R."/>
            <person name="Zhao Z."/>
            <person name="Luo L."/>
            <person name="Wang S."/>
            <person name="Guo K."/>
            <person name="Xu W."/>
        </authorList>
    </citation>
    <scope>NUCLEOTIDE SEQUENCE [LARGE SCALE GENOMIC DNA]</scope>
    <source>
        <strain evidence="2">CT-WN-B3</strain>
    </source>
</reference>